<proteinExistence type="predicted"/>
<dbReference type="Pfam" id="PF13499">
    <property type="entry name" value="EF-hand_7"/>
    <property type="match status" value="1"/>
</dbReference>
<sequence>MDSEVSLVGGVRALYEQCDPEGRGFITREDLNCLQGQIPLDSAQLDEVFAILDKDQQGRLTLDAFTTGFGEPVYTL</sequence>
<evidence type="ECO:0000313" key="4">
    <source>
        <dbReference type="WBParaSite" id="ECPE_0000994701-mRNA-1"/>
    </source>
</evidence>
<evidence type="ECO:0000259" key="1">
    <source>
        <dbReference type="PROSITE" id="PS50222"/>
    </source>
</evidence>
<dbReference type="PROSITE" id="PS50222">
    <property type="entry name" value="EF_HAND_2"/>
    <property type="match status" value="1"/>
</dbReference>
<protein>
    <submittedName>
        <fullName evidence="4">EF-hand domain-containing protein</fullName>
    </submittedName>
</protein>
<dbReference type="Gene3D" id="1.10.238.10">
    <property type="entry name" value="EF-hand"/>
    <property type="match status" value="1"/>
</dbReference>
<name>A0A183ASI1_9TREM</name>
<keyword evidence="3" id="KW-1185">Reference proteome</keyword>
<dbReference type="SUPFAM" id="SSF47473">
    <property type="entry name" value="EF-hand"/>
    <property type="match status" value="1"/>
</dbReference>
<dbReference type="OrthoDB" id="9989112at2759"/>
<reference evidence="4" key="1">
    <citation type="submission" date="2016-06" db="UniProtKB">
        <authorList>
            <consortium name="WormBaseParasite"/>
        </authorList>
    </citation>
    <scope>IDENTIFICATION</scope>
</reference>
<dbReference type="InterPro" id="IPR011992">
    <property type="entry name" value="EF-hand-dom_pair"/>
</dbReference>
<dbReference type="AlphaFoldDB" id="A0A183ASI1"/>
<reference evidence="2 3" key="2">
    <citation type="submission" date="2018-11" db="EMBL/GenBank/DDBJ databases">
        <authorList>
            <consortium name="Pathogen Informatics"/>
        </authorList>
    </citation>
    <scope>NUCLEOTIDE SEQUENCE [LARGE SCALE GENOMIC DNA]</scope>
    <source>
        <strain evidence="2 3">Egypt</strain>
    </source>
</reference>
<accession>A0A183ASI1</accession>
<evidence type="ECO:0000313" key="3">
    <source>
        <dbReference type="Proteomes" id="UP000272942"/>
    </source>
</evidence>
<organism evidence="4">
    <name type="scientific">Echinostoma caproni</name>
    <dbReference type="NCBI Taxonomy" id="27848"/>
    <lineage>
        <taxon>Eukaryota</taxon>
        <taxon>Metazoa</taxon>
        <taxon>Spiralia</taxon>
        <taxon>Lophotrochozoa</taxon>
        <taxon>Platyhelminthes</taxon>
        <taxon>Trematoda</taxon>
        <taxon>Digenea</taxon>
        <taxon>Plagiorchiida</taxon>
        <taxon>Echinostomata</taxon>
        <taxon>Echinostomatoidea</taxon>
        <taxon>Echinostomatidae</taxon>
        <taxon>Echinostoma</taxon>
    </lineage>
</organism>
<feature type="domain" description="EF-hand" evidence="1">
    <location>
        <begin position="40"/>
        <end position="75"/>
    </location>
</feature>
<gene>
    <name evidence="2" type="ORF">ECPE_LOCUS9916</name>
</gene>
<evidence type="ECO:0000313" key="2">
    <source>
        <dbReference type="EMBL" id="VDP86181.1"/>
    </source>
</evidence>
<dbReference type="GO" id="GO:0005509">
    <property type="term" value="F:calcium ion binding"/>
    <property type="evidence" value="ECO:0007669"/>
    <property type="project" value="InterPro"/>
</dbReference>
<dbReference type="EMBL" id="UZAN01048180">
    <property type="protein sequence ID" value="VDP86181.1"/>
    <property type="molecule type" value="Genomic_DNA"/>
</dbReference>
<dbReference type="InterPro" id="IPR002048">
    <property type="entry name" value="EF_hand_dom"/>
</dbReference>
<dbReference type="WBParaSite" id="ECPE_0000994701-mRNA-1">
    <property type="protein sequence ID" value="ECPE_0000994701-mRNA-1"/>
    <property type="gene ID" value="ECPE_0000994701"/>
</dbReference>
<dbReference type="Proteomes" id="UP000272942">
    <property type="component" value="Unassembled WGS sequence"/>
</dbReference>